<feature type="domain" description="Ubiquitin-like" evidence="1">
    <location>
        <begin position="295"/>
        <end position="360"/>
    </location>
</feature>
<accession>A0A8S1SMJ9</accession>
<dbReference type="CDD" id="cd17039">
    <property type="entry name" value="Ubl_ubiquitin_like"/>
    <property type="match status" value="4"/>
</dbReference>
<evidence type="ECO:0000313" key="2">
    <source>
        <dbReference type="EMBL" id="CAD8139692.1"/>
    </source>
</evidence>
<proteinExistence type="predicted"/>
<dbReference type="FunFam" id="3.10.20.90:FF:000622">
    <property type="entry name" value="Uncharacterized protein"/>
    <property type="match status" value="1"/>
</dbReference>
<dbReference type="Pfam" id="PF00240">
    <property type="entry name" value="ubiquitin"/>
    <property type="match status" value="4"/>
</dbReference>
<reference evidence="2" key="1">
    <citation type="submission" date="2021-01" db="EMBL/GenBank/DDBJ databases">
        <authorList>
            <consortium name="Genoscope - CEA"/>
            <person name="William W."/>
        </authorList>
    </citation>
    <scope>NUCLEOTIDE SEQUENCE</scope>
</reference>
<organism evidence="2 3">
    <name type="scientific">Paramecium octaurelia</name>
    <dbReference type="NCBI Taxonomy" id="43137"/>
    <lineage>
        <taxon>Eukaryota</taxon>
        <taxon>Sar</taxon>
        <taxon>Alveolata</taxon>
        <taxon>Ciliophora</taxon>
        <taxon>Intramacronucleata</taxon>
        <taxon>Oligohymenophorea</taxon>
        <taxon>Peniculida</taxon>
        <taxon>Parameciidae</taxon>
        <taxon>Paramecium</taxon>
    </lineage>
</organism>
<dbReference type="Proteomes" id="UP000683925">
    <property type="component" value="Unassembled WGS sequence"/>
</dbReference>
<feature type="domain" description="Ubiquitin-like" evidence="1">
    <location>
        <begin position="368"/>
        <end position="439"/>
    </location>
</feature>
<evidence type="ECO:0000313" key="3">
    <source>
        <dbReference type="Proteomes" id="UP000683925"/>
    </source>
</evidence>
<dbReference type="InterPro" id="IPR000626">
    <property type="entry name" value="Ubiquitin-like_dom"/>
</dbReference>
<comment type="caution">
    <text evidence="2">The sequence shown here is derived from an EMBL/GenBank/DDBJ whole genome shotgun (WGS) entry which is preliminary data.</text>
</comment>
<dbReference type="EMBL" id="CAJJDP010000010">
    <property type="protein sequence ID" value="CAD8139692.1"/>
    <property type="molecule type" value="Genomic_DNA"/>
</dbReference>
<keyword evidence="3" id="KW-1185">Reference proteome</keyword>
<sequence length="444" mass="53041">MQLSADYNSINVFQMHSKQKNDQFAKETMDDHNLTQSEHQANLYEKEDPQKEEMTFSHQGSMFHNANPSCDEDSSIQVFVQTPNGRVLSLGVNNNFDYLEQITDQIQQKEGIPPQRQKLYLGPKILDKINSKTIKKNSTLHLKICSSNSIIVVYNNQRHFIDINLNDCVNDIKLKLLQQYEYPFHSQLLFFKGKQLKEDFTLHYYNIQKHSIILLKLQNIVYINQASTDRLFMRNLESQMSIKEFKKKLQSKYPDLGDFHLLYMDQILKDEKELWFYKIGDFSNLELVEKKYIKFSINIQNITLEIKKEQYETIRDIKNEIQSKLEYPVFKQHLFYKGQVLENEMRIINYKIEEDSKLYLFNNLKQPYEIVVIDRQDILEDILITITPNNKVYELKNKICESQSLISPYFINLYYRGRLLKDNKDLAYYNIENYDFIFMDEVQE</sequence>
<feature type="domain" description="Ubiquitin-like" evidence="1">
    <location>
        <begin position="140"/>
        <end position="218"/>
    </location>
</feature>
<dbReference type="PANTHER" id="PTHR10666">
    <property type="entry name" value="UBIQUITIN"/>
    <property type="match status" value="1"/>
</dbReference>
<dbReference type="PROSITE" id="PS50053">
    <property type="entry name" value="UBIQUITIN_2"/>
    <property type="match status" value="3"/>
</dbReference>
<dbReference type="InterPro" id="IPR050158">
    <property type="entry name" value="Ubiquitin_ubiquitin-like"/>
</dbReference>
<dbReference type="AlphaFoldDB" id="A0A8S1SMJ9"/>
<gene>
    <name evidence="2" type="ORF">POCTA_138.1.T0110021</name>
</gene>
<protein>
    <recommendedName>
        <fullName evidence="1">Ubiquitin-like domain-containing protein</fullName>
    </recommendedName>
</protein>
<dbReference type="OMA" id="NPSCDED"/>
<evidence type="ECO:0000259" key="1">
    <source>
        <dbReference type="PROSITE" id="PS50053"/>
    </source>
</evidence>
<name>A0A8S1SMJ9_PAROT</name>
<dbReference type="FunFam" id="3.10.20.90:FF:000205">
    <property type="entry name" value="2'-5'-oligoadenylate synthase-like protein 2"/>
    <property type="match status" value="1"/>
</dbReference>
<dbReference type="SMART" id="SM00213">
    <property type="entry name" value="UBQ"/>
    <property type="match status" value="5"/>
</dbReference>
<dbReference type="OrthoDB" id="419317at2759"/>